<dbReference type="Proteomes" id="UP000315295">
    <property type="component" value="Unassembled WGS sequence"/>
</dbReference>
<dbReference type="EMBL" id="VIEB01000520">
    <property type="protein sequence ID" value="TQD87930.1"/>
    <property type="molecule type" value="Genomic_DNA"/>
</dbReference>
<accession>A0A540LN60</accession>
<sequence length="335" mass="37420">MGDLTALAFLPRKRRGKNPAKTTSGAAVRERWEVHFSRFFRYPPARSTCPDLVPLSTRIRNRSPAGNWVSSSSSSLAMLQLAHDHSSPDVLLTVCFAGRVMEEHYVSKLQYVWPHVSCNPGLPARGTRAVFISYRDCVQKFALRFLSVDEAERFMNSLKAIFDIEPPHTDMGSEISAQSEFTYSTGPPLERVCTDFVTTPAQTYTTQIPPSFGSAAQQYSQAQQMMHIHNFQQNLPLVRPGFTALLNDYHHAVEQARSTVSEVVNLNSHVMPPSFTSWLGNSQPVFEQVATQEVISPEANLISQLAQSYRGDASFQDMLSKMERVISEMGGDLTL</sequence>
<proteinExistence type="predicted"/>
<evidence type="ECO:0000313" key="2">
    <source>
        <dbReference type="EMBL" id="TQD87930.1"/>
    </source>
</evidence>
<protein>
    <recommendedName>
        <fullName evidence="1">Poor homologous synapsis 1 PH domain-containing protein</fullName>
    </recommendedName>
</protein>
<organism evidence="2 3">
    <name type="scientific">Malus baccata</name>
    <name type="common">Siberian crab apple</name>
    <name type="synonym">Pyrus baccata</name>
    <dbReference type="NCBI Taxonomy" id="106549"/>
    <lineage>
        <taxon>Eukaryota</taxon>
        <taxon>Viridiplantae</taxon>
        <taxon>Streptophyta</taxon>
        <taxon>Embryophyta</taxon>
        <taxon>Tracheophyta</taxon>
        <taxon>Spermatophyta</taxon>
        <taxon>Magnoliopsida</taxon>
        <taxon>eudicotyledons</taxon>
        <taxon>Gunneridae</taxon>
        <taxon>Pentapetalae</taxon>
        <taxon>rosids</taxon>
        <taxon>fabids</taxon>
        <taxon>Rosales</taxon>
        <taxon>Rosaceae</taxon>
        <taxon>Amygdaloideae</taxon>
        <taxon>Maleae</taxon>
        <taxon>Malus</taxon>
    </lineage>
</organism>
<name>A0A540LN60_MALBA</name>
<evidence type="ECO:0000313" key="3">
    <source>
        <dbReference type="Proteomes" id="UP000315295"/>
    </source>
</evidence>
<evidence type="ECO:0000259" key="1">
    <source>
        <dbReference type="Pfam" id="PF25349"/>
    </source>
</evidence>
<dbReference type="AlphaFoldDB" id="A0A540LN60"/>
<reference evidence="2 3" key="1">
    <citation type="journal article" date="2019" name="G3 (Bethesda)">
        <title>Sequencing of a Wild Apple (Malus baccata) Genome Unravels the Differences Between Cultivated and Wild Apple Species Regarding Disease Resistance and Cold Tolerance.</title>
        <authorList>
            <person name="Chen X."/>
        </authorList>
    </citation>
    <scope>NUCLEOTIDE SEQUENCE [LARGE SCALE GENOMIC DNA]</scope>
    <source>
        <strain evidence="3">cv. Shandingzi</strain>
        <tissue evidence="2">Leaves</tissue>
    </source>
</reference>
<keyword evidence="3" id="KW-1185">Reference proteome</keyword>
<gene>
    <name evidence="2" type="ORF">C1H46_026494</name>
</gene>
<dbReference type="Pfam" id="PF25349">
    <property type="entry name" value="PH_PHS1"/>
    <property type="match status" value="1"/>
</dbReference>
<dbReference type="STRING" id="106549.A0A540LN60"/>
<comment type="caution">
    <text evidence="2">The sequence shown here is derived from an EMBL/GenBank/DDBJ whole genome shotgun (WGS) entry which is preliminary data.</text>
</comment>
<feature type="domain" description="Poor homologous synapsis 1 PH" evidence="1">
    <location>
        <begin position="30"/>
        <end position="164"/>
    </location>
</feature>
<dbReference type="InterPro" id="IPR057619">
    <property type="entry name" value="PH_PHS1"/>
</dbReference>